<sequence length="78" mass="8816">MLSYIITYFQETTFSNDSLMPTVSSCPPLRTVGRSRTEPGKGDEPCQSDPVRSTKASLECDSFHNTYPVFNALRLFYI</sequence>
<dbReference type="Proteomes" id="UP000887564">
    <property type="component" value="Unplaced"/>
</dbReference>
<name>A0A914S005_PAREQ</name>
<accession>A0A914S005</accession>
<evidence type="ECO:0000313" key="3">
    <source>
        <dbReference type="WBParaSite" id="PEQ_0001046901-mRNA-1"/>
    </source>
</evidence>
<evidence type="ECO:0000313" key="2">
    <source>
        <dbReference type="Proteomes" id="UP000887564"/>
    </source>
</evidence>
<dbReference type="WBParaSite" id="PEQ_0001046901-mRNA-1">
    <property type="protein sequence ID" value="PEQ_0001046901-mRNA-1"/>
    <property type="gene ID" value="PEQ_0001046901"/>
</dbReference>
<evidence type="ECO:0000256" key="1">
    <source>
        <dbReference type="SAM" id="MobiDB-lite"/>
    </source>
</evidence>
<feature type="compositionally biased region" description="Basic and acidic residues" evidence="1">
    <location>
        <begin position="35"/>
        <end position="44"/>
    </location>
</feature>
<reference evidence="3" key="1">
    <citation type="submission" date="2022-11" db="UniProtKB">
        <authorList>
            <consortium name="WormBaseParasite"/>
        </authorList>
    </citation>
    <scope>IDENTIFICATION</scope>
</reference>
<keyword evidence="2" id="KW-1185">Reference proteome</keyword>
<organism evidence="2 3">
    <name type="scientific">Parascaris equorum</name>
    <name type="common">Equine roundworm</name>
    <dbReference type="NCBI Taxonomy" id="6256"/>
    <lineage>
        <taxon>Eukaryota</taxon>
        <taxon>Metazoa</taxon>
        <taxon>Ecdysozoa</taxon>
        <taxon>Nematoda</taxon>
        <taxon>Chromadorea</taxon>
        <taxon>Rhabditida</taxon>
        <taxon>Spirurina</taxon>
        <taxon>Ascaridomorpha</taxon>
        <taxon>Ascaridoidea</taxon>
        <taxon>Ascarididae</taxon>
        <taxon>Parascaris</taxon>
    </lineage>
</organism>
<dbReference type="AlphaFoldDB" id="A0A914S005"/>
<protein>
    <submittedName>
        <fullName evidence="3">Uncharacterized protein</fullName>
    </submittedName>
</protein>
<proteinExistence type="predicted"/>
<feature type="region of interest" description="Disordered" evidence="1">
    <location>
        <begin position="30"/>
        <end position="51"/>
    </location>
</feature>